<evidence type="ECO:0000256" key="4">
    <source>
        <dbReference type="ARBA" id="ARBA00023204"/>
    </source>
</evidence>
<gene>
    <name evidence="7" type="primary">rad52</name>
    <name evidence="7" type="ORF">SOMG_01807</name>
</gene>
<evidence type="ECO:0000313" key="7">
    <source>
        <dbReference type="EMBL" id="WBW71508.1"/>
    </source>
</evidence>
<evidence type="ECO:0000313" key="8">
    <source>
        <dbReference type="Proteomes" id="UP001212411"/>
    </source>
</evidence>
<organism evidence="7 8">
    <name type="scientific">Schizosaccharomyces osmophilus</name>
    <dbReference type="NCBI Taxonomy" id="2545709"/>
    <lineage>
        <taxon>Eukaryota</taxon>
        <taxon>Fungi</taxon>
        <taxon>Dikarya</taxon>
        <taxon>Ascomycota</taxon>
        <taxon>Taphrinomycotina</taxon>
        <taxon>Schizosaccharomycetes</taxon>
        <taxon>Schizosaccharomycetales</taxon>
        <taxon>Schizosaccharomycetaceae</taxon>
        <taxon>Schizosaccharomyces</taxon>
    </lineage>
</organism>
<reference evidence="7 8" key="1">
    <citation type="journal article" date="2023" name="G3 (Bethesda)">
        <title>A high-quality reference genome for the fission yeast Schizosaccharomyces osmophilus.</title>
        <authorList>
            <person name="Jia G.S."/>
            <person name="Zhang W.C."/>
            <person name="Liang Y."/>
            <person name="Liu X.H."/>
            <person name="Rhind N."/>
            <person name="Pidoux A."/>
            <person name="Brysch-Herzberg M."/>
            <person name="Du L.L."/>
        </authorList>
    </citation>
    <scope>NUCLEOTIDE SEQUENCE [LARGE SCALE GENOMIC DNA]</scope>
    <source>
        <strain evidence="7 8">CBS 15793</strain>
    </source>
</reference>
<dbReference type="Gene3D" id="3.30.390.80">
    <property type="entry name" value="DNA repair protein Rad52/59/22"/>
    <property type="match status" value="1"/>
</dbReference>
<evidence type="ECO:0000256" key="2">
    <source>
        <dbReference type="ARBA" id="ARBA00022763"/>
    </source>
</evidence>
<accession>A0AAF0AUL2</accession>
<dbReference type="InterPro" id="IPR004585">
    <property type="entry name" value="DNA_recomb/repair_Rad52"/>
</dbReference>
<dbReference type="GO" id="GO:0000730">
    <property type="term" value="P:DNA recombinase assembly"/>
    <property type="evidence" value="ECO:0007669"/>
    <property type="project" value="InterPro"/>
</dbReference>
<dbReference type="InterPro" id="IPR041247">
    <property type="entry name" value="Rad52_fam"/>
</dbReference>
<dbReference type="SUPFAM" id="SSF54768">
    <property type="entry name" value="dsRNA-binding domain-like"/>
    <property type="match status" value="1"/>
</dbReference>
<dbReference type="KEGG" id="som:SOMG_01807"/>
<keyword evidence="3" id="KW-0233">DNA recombination</keyword>
<dbReference type="FunFam" id="3.30.390.80:FF:000001">
    <property type="entry name" value="DNA repair protein RAD52 homolog"/>
    <property type="match status" value="1"/>
</dbReference>
<dbReference type="RefSeq" id="XP_056035751.1">
    <property type="nucleotide sequence ID" value="XM_056180600.1"/>
</dbReference>
<evidence type="ECO:0000256" key="6">
    <source>
        <dbReference type="SAM" id="MobiDB-lite"/>
    </source>
</evidence>
<protein>
    <submittedName>
        <fullName evidence="7">DNA recombination mediator Rad52 (Previously Rad22)</fullName>
    </submittedName>
</protein>
<feature type="compositionally biased region" description="Basic and acidic residues" evidence="6">
    <location>
        <begin position="1"/>
        <end position="15"/>
    </location>
</feature>
<keyword evidence="4" id="KW-0234">DNA repair</keyword>
<sequence length="454" mass="49804">MSFREKQHTIEEEKGGGFGDPYSADEYQYLQASLTRKLGPEYVSRRSGPGGFSVSYIESWKAIELANEIFGFNGWSSCIRSVIIDFLDENKETNRVSLGLSVVVRVTIKDGAYHEDIGYGSIDNCRGKASAFEKCKKEGTTDALKRALRNFGNSLGNCMYDKYYLREIGKMKPPAYQLDSGDLFRKSESGSRGEFMKKRNAPSKSNNRPVVKNEKSFHPSATNPRQENRDPEMYSDEELDNIFVEDDMIAHLAVNDTGSPANKSFEESDVKPKPEPVKPASKPIQRNNTYPMAGAPHSSNEKMKPSGPSLPPKVDELSLNGTSPSSAKFISARAAAAAEGAVSAPNTANFNPRLDSPSIRKSSVVDHSKSVPVHRSVVKPAEKVHIRPSAKVGAPPNASSEQRNSSGTKRSLHETTLFRQNSMETSNGNSMSGSETIPKLSQDDPGNDKKPKTN</sequence>
<feature type="compositionally biased region" description="Basic and acidic residues" evidence="6">
    <location>
        <begin position="182"/>
        <end position="197"/>
    </location>
</feature>
<proteinExistence type="inferred from homology"/>
<dbReference type="Proteomes" id="UP001212411">
    <property type="component" value="Chromosome 1"/>
</dbReference>
<dbReference type="GO" id="GO:0005634">
    <property type="term" value="C:nucleus"/>
    <property type="evidence" value="ECO:0007669"/>
    <property type="project" value="InterPro"/>
</dbReference>
<dbReference type="InterPro" id="IPR042525">
    <property type="entry name" value="Rad52_Rad59_Rad22_sf"/>
</dbReference>
<dbReference type="GO" id="GO:0006312">
    <property type="term" value="P:mitotic recombination"/>
    <property type="evidence" value="ECO:0007669"/>
    <property type="project" value="TreeGrafter"/>
</dbReference>
<feature type="compositionally biased region" description="Polar residues" evidence="6">
    <location>
        <begin position="417"/>
        <end position="435"/>
    </location>
</feature>
<name>A0AAF0AUL2_9SCHI</name>
<dbReference type="GO" id="GO:0045002">
    <property type="term" value="P:double-strand break repair via single-strand annealing"/>
    <property type="evidence" value="ECO:0007669"/>
    <property type="project" value="InterPro"/>
</dbReference>
<feature type="compositionally biased region" description="Basic and acidic residues" evidence="6">
    <location>
        <begin position="264"/>
        <end position="276"/>
    </location>
</feature>
<feature type="region of interest" description="Disordered" evidence="6">
    <location>
        <begin position="179"/>
        <end position="233"/>
    </location>
</feature>
<feature type="region of interest" description="Disordered" evidence="6">
    <location>
        <begin position="255"/>
        <end position="454"/>
    </location>
</feature>
<dbReference type="PANTHER" id="PTHR12132">
    <property type="entry name" value="DNA REPAIR AND RECOMBINATION PROTEIN RAD52, RAD59"/>
    <property type="match status" value="1"/>
</dbReference>
<dbReference type="GO" id="GO:0003697">
    <property type="term" value="F:single-stranded DNA binding"/>
    <property type="evidence" value="ECO:0007669"/>
    <property type="project" value="UniProtKB-ARBA"/>
</dbReference>
<comment type="similarity">
    <text evidence="1">Belongs to the RAD52 family.</text>
</comment>
<dbReference type="Pfam" id="PF04098">
    <property type="entry name" value="Rad52_Rad22"/>
    <property type="match status" value="1"/>
</dbReference>
<feature type="compositionally biased region" description="Polar residues" evidence="6">
    <location>
        <begin position="397"/>
        <end position="409"/>
    </location>
</feature>
<keyword evidence="8" id="KW-1185">Reference proteome</keyword>
<keyword evidence="2" id="KW-0227">DNA damage</keyword>
<dbReference type="EMBL" id="CP115611">
    <property type="protein sequence ID" value="WBW71508.1"/>
    <property type="molecule type" value="Genomic_DNA"/>
</dbReference>
<feature type="compositionally biased region" description="Low complexity" evidence="6">
    <location>
        <begin position="325"/>
        <end position="344"/>
    </location>
</feature>
<dbReference type="GeneID" id="80875289"/>
<dbReference type="InterPro" id="IPR007232">
    <property type="entry name" value="Rad52_Rad59_Rad22"/>
</dbReference>
<evidence type="ECO:0000256" key="1">
    <source>
        <dbReference type="ARBA" id="ARBA00006638"/>
    </source>
</evidence>
<evidence type="ECO:0000256" key="3">
    <source>
        <dbReference type="ARBA" id="ARBA00023172"/>
    </source>
</evidence>
<comment type="function">
    <text evidence="5">Active in the repair of DNA damage and in mating-type switching. Probably involved in the repair of DNA double-strands breaks. Has a role in promoting S phase completion.</text>
</comment>
<dbReference type="NCBIfam" id="TIGR00607">
    <property type="entry name" value="rad52"/>
    <property type="match status" value="1"/>
</dbReference>
<evidence type="ECO:0000256" key="5">
    <source>
        <dbReference type="ARBA" id="ARBA00057800"/>
    </source>
</evidence>
<feature type="region of interest" description="Disordered" evidence="6">
    <location>
        <begin position="1"/>
        <end position="22"/>
    </location>
</feature>
<dbReference type="AlphaFoldDB" id="A0AAF0AUL2"/>
<dbReference type="PANTHER" id="PTHR12132:SF6">
    <property type="entry name" value="DNA REPAIR AND RECOMBINATION PROTEIN RAD22"/>
    <property type="match status" value="1"/>
</dbReference>